<dbReference type="Proteomes" id="UP000019402">
    <property type="component" value="Unassembled WGS sequence"/>
</dbReference>
<dbReference type="AlphaFoldDB" id="W7Y221"/>
<gene>
    <name evidence="1" type="ORF">JCM21142_93658</name>
</gene>
<dbReference type="GO" id="GO:0016740">
    <property type="term" value="F:transferase activity"/>
    <property type="evidence" value="ECO:0007669"/>
    <property type="project" value="UniProtKB-KW"/>
</dbReference>
<keyword evidence="1" id="KW-0808">Transferase</keyword>
<dbReference type="OrthoDB" id="832722at2"/>
<dbReference type="EMBL" id="BAMD01000061">
    <property type="protein sequence ID" value="GAF04935.1"/>
    <property type="molecule type" value="Genomic_DNA"/>
</dbReference>
<protein>
    <submittedName>
        <fullName evidence="1">Colanic acid biosynthesis glycosyltransferase WcaL</fullName>
    </submittedName>
</protein>
<evidence type="ECO:0000313" key="2">
    <source>
        <dbReference type="Proteomes" id="UP000019402"/>
    </source>
</evidence>
<sequence length="71" mass="8172">MDRPLKIAVVTALFPKISETFILTHVAALIEAGHQVTVFATDYRESEDIHPIFSEYNMKAKRYTKLMCEIQ</sequence>
<organism evidence="1 2">
    <name type="scientific">Saccharicrinis fermentans DSM 9555 = JCM 21142</name>
    <dbReference type="NCBI Taxonomy" id="869213"/>
    <lineage>
        <taxon>Bacteria</taxon>
        <taxon>Pseudomonadati</taxon>
        <taxon>Bacteroidota</taxon>
        <taxon>Bacteroidia</taxon>
        <taxon>Marinilabiliales</taxon>
        <taxon>Marinilabiliaceae</taxon>
        <taxon>Saccharicrinis</taxon>
    </lineage>
</organism>
<accession>W7Y221</accession>
<reference evidence="1 2" key="1">
    <citation type="journal article" date="2014" name="Genome Announc.">
        <title>Draft Genome Sequence of Cytophaga fermentans JCM 21142T, a Facultative Anaerobe Isolated from Marine Mud.</title>
        <authorList>
            <person name="Starns D."/>
            <person name="Oshima K."/>
            <person name="Suda W."/>
            <person name="Iino T."/>
            <person name="Yuki M."/>
            <person name="Inoue J."/>
            <person name="Kitamura K."/>
            <person name="Iida T."/>
            <person name="Darby A."/>
            <person name="Hattori M."/>
            <person name="Ohkuma M."/>
        </authorList>
    </citation>
    <scope>NUCLEOTIDE SEQUENCE [LARGE SCALE GENOMIC DNA]</scope>
    <source>
        <strain evidence="1 2">JCM 21142</strain>
    </source>
</reference>
<keyword evidence="2" id="KW-1185">Reference proteome</keyword>
<name>W7Y221_9BACT</name>
<comment type="caution">
    <text evidence="1">The sequence shown here is derived from an EMBL/GenBank/DDBJ whole genome shotgun (WGS) entry which is preliminary data.</text>
</comment>
<evidence type="ECO:0000313" key="1">
    <source>
        <dbReference type="EMBL" id="GAF04935.1"/>
    </source>
</evidence>
<dbReference type="Gene3D" id="3.40.50.2000">
    <property type="entry name" value="Glycogen Phosphorylase B"/>
    <property type="match status" value="1"/>
</dbReference>
<proteinExistence type="predicted"/>
<dbReference type="RefSeq" id="WP_044213997.1">
    <property type="nucleotide sequence ID" value="NZ_BAMD01000061.1"/>
</dbReference>